<evidence type="ECO:0000259" key="1">
    <source>
        <dbReference type="Pfam" id="PF24494"/>
    </source>
</evidence>
<dbReference type="Pfam" id="PF24494">
    <property type="entry name" value="DUF7587"/>
    <property type="match status" value="1"/>
</dbReference>
<evidence type="ECO:0000313" key="3">
    <source>
        <dbReference type="Proteomes" id="UP001221757"/>
    </source>
</evidence>
<feature type="domain" description="DUF7587" evidence="1">
    <location>
        <begin position="3"/>
        <end position="107"/>
    </location>
</feature>
<feature type="non-terminal residue" evidence="2">
    <location>
        <position position="1"/>
    </location>
</feature>
<comment type="caution">
    <text evidence="2">The sequence shown here is derived from an EMBL/GenBank/DDBJ whole genome shotgun (WGS) entry which is preliminary data.</text>
</comment>
<dbReference type="AlphaFoldDB" id="A0AAD7D2L1"/>
<dbReference type="Proteomes" id="UP001221757">
    <property type="component" value="Unassembled WGS sequence"/>
</dbReference>
<accession>A0AAD7D2L1</accession>
<reference evidence="2" key="1">
    <citation type="submission" date="2023-03" db="EMBL/GenBank/DDBJ databases">
        <title>Massive genome expansion in bonnet fungi (Mycena s.s.) driven by repeated elements and novel gene families across ecological guilds.</title>
        <authorList>
            <consortium name="Lawrence Berkeley National Laboratory"/>
            <person name="Harder C.B."/>
            <person name="Miyauchi S."/>
            <person name="Viragh M."/>
            <person name="Kuo A."/>
            <person name="Thoen E."/>
            <person name="Andreopoulos B."/>
            <person name="Lu D."/>
            <person name="Skrede I."/>
            <person name="Drula E."/>
            <person name="Henrissat B."/>
            <person name="Morin E."/>
            <person name="Kohler A."/>
            <person name="Barry K."/>
            <person name="LaButti K."/>
            <person name="Morin E."/>
            <person name="Salamov A."/>
            <person name="Lipzen A."/>
            <person name="Mereny Z."/>
            <person name="Hegedus B."/>
            <person name="Baldrian P."/>
            <person name="Stursova M."/>
            <person name="Weitz H."/>
            <person name="Taylor A."/>
            <person name="Grigoriev I.V."/>
            <person name="Nagy L.G."/>
            <person name="Martin F."/>
            <person name="Kauserud H."/>
        </authorList>
    </citation>
    <scope>NUCLEOTIDE SEQUENCE</scope>
    <source>
        <strain evidence="2">CBHHK067</strain>
    </source>
</reference>
<name>A0AAD7D2L1_MYCRO</name>
<dbReference type="InterPro" id="IPR056009">
    <property type="entry name" value="DUF7587"/>
</dbReference>
<sequence length="243" mass="27746">YADVARHLDWTTRHTSPYVSTSFSLMWAVWEALRRYHFGVKHDVEIAVIDASAVAERATTAVELLQSVSSTERHENHWKWYRFANESQSVLVYGTISDCCILASIPLLRILDNLPSYCLRPPSQTPPQAPIYRVSWNYPTRNPSYRRFCESQSASFLRASPEARFRDSTSAAVQLALAFLGTWFHWMLQLRPPPENEATLFRDAAVTKLSELARVIALWPAASETVDMWDSVVREIALLIADE</sequence>
<evidence type="ECO:0000313" key="2">
    <source>
        <dbReference type="EMBL" id="KAJ7675543.1"/>
    </source>
</evidence>
<keyword evidence="3" id="KW-1185">Reference proteome</keyword>
<feature type="non-terminal residue" evidence="2">
    <location>
        <position position="243"/>
    </location>
</feature>
<dbReference type="EMBL" id="JARKIE010000147">
    <property type="protein sequence ID" value="KAJ7675543.1"/>
    <property type="molecule type" value="Genomic_DNA"/>
</dbReference>
<proteinExistence type="predicted"/>
<protein>
    <recommendedName>
        <fullName evidence="1">DUF7587 domain-containing protein</fullName>
    </recommendedName>
</protein>
<organism evidence="2 3">
    <name type="scientific">Mycena rosella</name>
    <name type="common">Pink bonnet</name>
    <name type="synonym">Agaricus rosellus</name>
    <dbReference type="NCBI Taxonomy" id="1033263"/>
    <lineage>
        <taxon>Eukaryota</taxon>
        <taxon>Fungi</taxon>
        <taxon>Dikarya</taxon>
        <taxon>Basidiomycota</taxon>
        <taxon>Agaricomycotina</taxon>
        <taxon>Agaricomycetes</taxon>
        <taxon>Agaricomycetidae</taxon>
        <taxon>Agaricales</taxon>
        <taxon>Marasmiineae</taxon>
        <taxon>Mycenaceae</taxon>
        <taxon>Mycena</taxon>
    </lineage>
</organism>
<gene>
    <name evidence="2" type="ORF">B0H17DRAFT_864328</name>
</gene>